<evidence type="ECO:0000313" key="1">
    <source>
        <dbReference type="EMBL" id="CAI8032409.1"/>
    </source>
</evidence>
<gene>
    <name evidence="1" type="ORF">GBAR_LOCUS18328</name>
</gene>
<reference evidence="1" key="1">
    <citation type="submission" date="2023-03" db="EMBL/GenBank/DDBJ databases">
        <authorList>
            <person name="Steffen K."/>
            <person name="Cardenas P."/>
        </authorList>
    </citation>
    <scope>NUCLEOTIDE SEQUENCE</scope>
</reference>
<dbReference type="EMBL" id="CASHTH010002602">
    <property type="protein sequence ID" value="CAI8032409.1"/>
    <property type="molecule type" value="Genomic_DNA"/>
</dbReference>
<comment type="caution">
    <text evidence="1">The sequence shown here is derived from an EMBL/GenBank/DDBJ whole genome shotgun (WGS) entry which is preliminary data.</text>
</comment>
<sequence length="13" mass="1790">MMRSQRHWKDCRR</sequence>
<evidence type="ECO:0000313" key="2">
    <source>
        <dbReference type="Proteomes" id="UP001174909"/>
    </source>
</evidence>
<name>A0AA35WTQ4_GEOBA</name>
<dbReference type="Proteomes" id="UP001174909">
    <property type="component" value="Unassembled WGS sequence"/>
</dbReference>
<keyword evidence="2" id="KW-1185">Reference proteome</keyword>
<accession>A0AA35WTQ4</accession>
<organism evidence="1 2">
    <name type="scientific">Geodia barretti</name>
    <name type="common">Barrett's horny sponge</name>
    <dbReference type="NCBI Taxonomy" id="519541"/>
    <lineage>
        <taxon>Eukaryota</taxon>
        <taxon>Metazoa</taxon>
        <taxon>Porifera</taxon>
        <taxon>Demospongiae</taxon>
        <taxon>Heteroscleromorpha</taxon>
        <taxon>Tetractinellida</taxon>
        <taxon>Astrophorina</taxon>
        <taxon>Geodiidae</taxon>
        <taxon>Geodia</taxon>
    </lineage>
</organism>
<protein>
    <submittedName>
        <fullName evidence="1">Uncharacterized protein</fullName>
    </submittedName>
</protein>
<proteinExistence type="predicted"/>